<protein>
    <submittedName>
        <fullName evidence="2">Uncharacterized protein</fullName>
    </submittedName>
</protein>
<keyword evidence="1" id="KW-0472">Membrane</keyword>
<dbReference type="Proteomes" id="UP000318199">
    <property type="component" value="Unassembled WGS sequence"/>
</dbReference>
<evidence type="ECO:0000313" key="2">
    <source>
        <dbReference type="EMBL" id="TWO69505.1"/>
    </source>
</evidence>
<organism evidence="2 3">
    <name type="scientific">Caenimonas sedimenti</name>
    <dbReference type="NCBI Taxonomy" id="2596921"/>
    <lineage>
        <taxon>Bacteria</taxon>
        <taxon>Pseudomonadati</taxon>
        <taxon>Pseudomonadota</taxon>
        <taxon>Betaproteobacteria</taxon>
        <taxon>Burkholderiales</taxon>
        <taxon>Comamonadaceae</taxon>
        <taxon>Caenimonas</taxon>
    </lineage>
</organism>
<proteinExistence type="predicted"/>
<reference evidence="2 3" key="1">
    <citation type="submission" date="2019-07" db="EMBL/GenBank/DDBJ databases">
        <title>Caenimonas sedimenti sp. nov., isolated from activated sludge.</title>
        <authorList>
            <person name="Xu J."/>
        </authorList>
    </citation>
    <scope>NUCLEOTIDE SEQUENCE [LARGE SCALE GENOMIC DNA]</scope>
    <source>
        <strain evidence="2 3">HX-9-20</strain>
    </source>
</reference>
<evidence type="ECO:0000256" key="1">
    <source>
        <dbReference type="SAM" id="Phobius"/>
    </source>
</evidence>
<dbReference type="AlphaFoldDB" id="A0A562ZMF9"/>
<keyword evidence="1" id="KW-0812">Transmembrane</keyword>
<dbReference type="EMBL" id="VOBQ01000015">
    <property type="protein sequence ID" value="TWO69505.1"/>
    <property type="molecule type" value="Genomic_DNA"/>
</dbReference>
<feature type="transmembrane region" description="Helical" evidence="1">
    <location>
        <begin position="113"/>
        <end position="135"/>
    </location>
</feature>
<evidence type="ECO:0000313" key="3">
    <source>
        <dbReference type="Proteomes" id="UP000318199"/>
    </source>
</evidence>
<name>A0A562ZMF9_9BURK</name>
<keyword evidence="3" id="KW-1185">Reference proteome</keyword>
<sequence length="193" mass="20978">MAEETPSILKLRFDLLLEEQKVLNSTENWATTLFLTAIALVVKQIVDWSGGSGTAPANGSIPIQGPVYLVPFLIGIVAFCFLRALNFRIRSVRNQQYRLISDSNKTHPSPRGVLGWLMAGMPLVTGFSCSLYLILVQQGGLVGFGISCVAAAFAVHRAKYYFDQQVLAMAAQDAARIAAHVAGELHVQKSIES</sequence>
<comment type="caution">
    <text evidence="2">The sequence shown here is derived from an EMBL/GenBank/DDBJ whole genome shotgun (WGS) entry which is preliminary data.</text>
</comment>
<accession>A0A562ZMF9</accession>
<dbReference type="RefSeq" id="WP_145894763.1">
    <property type="nucleotide sequence ID" value="NZ_VOBQ01000015.1"/>
</dbReference>
<feature type="transmembrane region" description="Helical" evidence="1">
    <location>
        <begin position="66"/>
        <end position="85"/>
    </location>
</feature>
<keyword evidence="1" id="KW-1133">Transmembrane helix</keyword>
<feature type="transmembrane region" description="Helical" evidence="1">
    <location>
        <begin position="141"/>
        <end position="162"/>
    </location>
</feature>
<gene>
    <name evidence="2" type="ORF">FN976_19665</name>
</gene>